<keyword evidence="11" id="KW-0234">DNA repair</keyword>
<dbReference type="SUPFAM" id="SSF81624">
    <property type="entry name" value="N-terminal domain of MutM-like DNA repair proteins"/>
    <property type="match status" value="1"/>
</dbReference>
<dbReference type="Pfam" id="PF06827">
    <property type="entry name" value="zf-FPG_IleRS"/>
    <property type="match status" value="1"/>
</dbReference>
<reference evidence="19 20" key="1">
    <citation type="journal article" date="2012" name="J. Bacteriol.">
        <title>Genome sequence of 'Candidatus Methanomethylophilus alvus' Mx1201, a methanogenic archaeon from the human gut belonging to a seventh order of methanogens.</title>
        <authorList>
            <person name="Borrel G."/>
            <person name="Harris H.M."/>
            <person name="Tottey W."/>
            <person name="Mihajlovski A."/>
            <person name="Parisot N."/>
            <person name="Peyretaillade E."/>
            <person name="Peyret P."/>
            <person name="Gribaldo S."/>
            <person name="O'Toole P.W."/>
            <person name="Brugere J.F."/>
        </authorList>
    </citation>
    <scope>NUCLEOTIDE SEQUENCE [LARGE SCALE GENOMIC DNA]</scope>
    <source>
        <strain evidence="19 20">Mx1201</strain>
    </source>
</reference>
<evidence type="ECO:0000256" key="10">
    <source>
        <dbReference type="ARBA" id="ARBA00023125"/>
    </source>
</evidence>
<dbReference type="AlphaFoldDB" id="M9SF16"/>
<dbReference type="InParanoid" id="M9SF16"/>
<evidence type="ECO:0000256" key="6">
    <source>
        <dbReference type="ARBA" id="ARBA00022763"/>
    </source>
</evidence>
<dbReference type="Gene3D" id="3.20.190.10">
    <property type="entry name" value="MutM-like, N-terminal"/>
    <property type="match status" value="1"/>
</dbReference>
<dbReference type="GO" id="GO:0008270">
    <property type="term" value="F:zinc ion binding"/>
    <property type="evidence" value="ECO:0007669"/>
    <property type="project" value="UniProtKB-KW"/>
</dbReference>
<keyword evidence="9" id="KW-0862">Zinc</keyword>
<evidence type="ECO:0000256" key="16">
    <source>
        <dbReference type="PROSITE-ProRule" id="PRU00391"/>
    </source>
</evidence>
<name>M9SF16_METAX</name>
<dbReference type="PROSITE" id="PS51068">
    <property type="entry name" value="FPG_CAT"/>
    <property type="match status" value="1"/>
</dbReference>
<evidence type="ECO:0000313" key="20">
    <source>
        <dbReference type="Proteomes" id="UP000012672"/>
    </source>
</evidence>
<feature type="domain" description="Formamidopyrimidine-DNA glycosylase catalytic" evidence="18">
    <location>
        <begin position="9"/>
        <end position="122"/>
    </location>
</feature>
<evidence type="ECO:0000256" key="5">
    <source>
        <dbReference type="ARBA" id="ARBA00022723"/>
    </source>
</evidence>
<keyword evidence="20" id="KW-1185">Reference proteome</keyword>
<keyword evidence="6" id="KW-0227">DNA damage</keyword>
<evidence type="ECO:0000259" key="17">
    <source>
        <dbReference type="PROSITE" id="PS51066"/>
    </source>
</evidence>
<dbReference type="SUPFAM" id="SSF46946">
    <property type="entry name" value="S13-like H2TH domain"/>
    <property type="match status" value="1"/>
</dbReference>
<evidence type="ECO:0000256" key="3">
    <source>
        <dbReference type="ARBA" id="ARBA00009409"/>
    </source>
</evidence>
<dbReference type="CDD" id="cd08966">
    <property type="entry name" value="EcFpg-like_N"/>
    <property type="match status" value="1"/>
</dbReference>
<evidence type="ECO:0000259" key="18">
    <source>
        <dbReference type="PROSITE" id="PS51068"/>
    </source>
</evidence>
<dbReference type="PANTHER" id="PTHR22993">
    <property type="entry name" value="FORMAMIDOPYRIMIDINE-DNA GLYCOSYLASE"/>
    <property type="match status" value="1"/>
</dbReference>
<evidence type="ECO:0000256" key="13">
    <source>
        <dbReference type="ARBA" id="ARBA00023268"/>
    </source>
</evidence>
<comment type="catalytic activity">
    <reaction evidence="1">
        <text>Hydrolysis of DNA containing ring-opened 7-methylguanine residues, releasing 2,6-diamino-4-hydroxy-5-(N-methyl)formamidopyrimidine.</text>
        <dbReference type="EC" id="3.2.2.23"/>
    </reaction>
</comment>
<dbReference type="HOGENOM" id="CLU_038423_1_2_2"/>
<evidence type="ECO:0000256" key="1">
    <source>
        <dbReference type="ARBA" id="ARBA00001668"/>
    </source>
</evidence>
<dbReference type="EMBL" id="CP004049">
    <property type="protein sequence ID" value="AGI85990.1"/>
    <property type="molecule type" value="Genomic_DNA"/>
</dbReference>
<dbReference type="STRING" id="1236689.MMALV_12590"/>
<keyword evidence="14 19" id="KW-0326">Glycosidase</keyword>
<accession>M9SF16</accession>
<dbReference type="SMART" id="SM01232">
    <property type="entry name" value="H2TH"/>
    <property type="match status" value="1"/>
</dbReference>
<dbReference type="SMART" id="SM00898">
    <property type="entry name" value="Fapy_DNA_glyco"/>
    <property type="match status" value="1"/>
</dbReference>
<feature type="domain" description="FPG-type" evidence="17">
    <location>
        <begin position="246"/>
        <end position="280"/>
    </location>
</feature>
<evidence type="ECO:0000256" key="15">
    <source>
        <dbReference type="ARBA" id="ARBA00044632"/>
    </source>
</evidence>
<keyword evidence="5" id="KW-0479">Metal-binding</keyword>
<evidence type="ECO:0000256" key="14">
    <source>
        <dbReference type="ARBA" id="ARBA00023295"/>
    </source>
</evidence>
<evidence type="ECO:0000256" key="8">
    <source>
        <dbReference type="ARBA" id="ARBA00022801"/>
    </source>
</evidence>
<dbReference type="InterPro" id="IPR010663">
    <property type="entry name" value="Znf_FPG/IleRS"/>
</dbReference>
<dbReference type="NCBIfam" id="NF002211">
    <property type="entry name" value="PRK01103.1"/>
    <property type="match status" value="1"/>
</dbReference>
<comment type="subunit">
    <text evidence="4">Monomer.</text>
</comment>
<dbReference type="Gene3D" id="1.10.8.50">
    <property type="match status" value="1"/>
</dbReference>
<dbReference type="NCBIfam" id="TIGR00577">
    <property type="entry name" value="fpg"/>
    <property type="match status" value="1"/>
</dbReference>
<dbReference type="GO" id="GO:0140078">
    <property type="term" value="F:class I DNA-(apurinic or apyrimidinic site) endonuclease activity"/>
    <property type="evidence" value="ECO:0007669"/>
    <property type="project" value="UniProtKB-EC"/>
</dbReference>
<dbReference type="GO" id="GO:0003684">
    <property type="term" value="F:damaged DNA binding"/>
    <property type="evidence" value="ECO:0007669"/>
    <property type="project" value="InterPro"/>
</dbReference>
<dbReference type="InterPro" id="IPR012319">
    <property type="entry name" value="FPG_cat"/>
</dbReference>
<evidence type="ECO:0000313" key="19">
    <source>
        <dbReference type="EMBL" id="AGI85990.1"/>
    </source>
</evidence>
<dbReference type="GO" id="GO:0006284">
    <property type="term" value="P:base-excision repair"/>
    <property type="evidence" value="ECO:0007669"/>
    <property type="project" value="InterPro"/>
</dbReference>
<dbReference type="InterPro" id="IPR020629">
    <property type="entry name" value="FPG_Glyclase"/>
</dbReference>
<dbReference type="Pfam" id="PF01149">
    <property type="entry name" value="Fapy_DNA_glyco"/>
    <property type="match status" value="1"/>
</dbReference>
<dbReference type="InterPro" id="IPR035937">
    <property type="entry name" value="FPG_N"/>
</dbReference>
<proteinExistence type="inferred from homology"/>
<evidence type="ECO:0000256" key="12">
    <source>
        <dbReference type="ARBA" id="ARBA00023239"/>
    </source>
</evidence>
<comment type="cofactor">
    <cofactor evidence="2">
        <name>Zn(2+)</name>
        <dbReference type="ChEBI" id="CHEBI:29105"/>
    </cofactor>
</comment>
<evidence type="ECO:0000256" key="9">
    <source>
        <dbReference type="ARBA" id="ARBA00022833"/>
    </source>
</evidence>
<dbReference type="eggNOG" id="ENOG502N57K">
    <property type="taxonomic scope" value="Archaea"/>
</dbReference>
<dbReference type="InterPro" id="IPR000214">
    <property type="entry name" value="Znf_DNA_glyclase/AP_lyase"/>
</dbReference>
<keyword evidence="12" id="KW-0456">Lyase</keyword>
<dbReference type="Proteomes" id="UP000012672">
    <property type="component" value="Chromosome"/>
</dbReference>
<evidence type="ECO:0000256" key="4">
    <source>
        <dbReference type="ARBA" id="ARBA00011245"/>
    </source>
</evidence>
<comment type="catalytic activity">
    <reaction evidence="15">
        <text>2'-deoxyribonucleotide-(2'-deoxyribose 5'-phosphate)-2'-deoxyribonucleotide-DNA = a 3'-end 2'-deoxyribonucleotide-(2,3-dehydro-2,3-deoxyribose 5'-phosphate)-DNA + a 5'-end 5'-phospho-2'-deoxyribonucleoside-DNA + H(+)</text>
        <dbReference type="Rhea" id="RHEA:66592"/>
        <dbReference type="Rhea" id="RHEA-COMP:13180"/>
        <dbReference type="Rhea" id="RHEA-COMP:16897"/>
        <dbReference type="Rhea" id="RHEA-COMP:17067"/>
        <dbReference type="ChEBI" id="CHEBI:15378"/>
        <dbReference type="ChEBI" id="CHEBI:136412"/>
        <dbReference type="ChEBI" id="CHEBI:157695"/>
        <dbReference type="ChEBI" id="CHEBI:167181"/>
        <dbReference type="EC" id="4.2.99.18"/>
    </reaction>
</comment>
<keyword evidence="8 19" id="KW-0378">Hydrolase</keyword>
<dbReference type="InterPro" id="IPR010979">
    <property type="entry name" value="Ribosomal_uS13-like_H2TH"/>
</dbReference>
<dbReference type="EC" id="3.2.2.23" evidence="19"/>
<comment type="similarity">
    <text evidence="3">Belongs to the FPG family.</text>
</comment>
<keyword evidence="7 16" id="KW-0863">Zinc-finger</keyword>
<keyword evidence="10" id="KW-0238">DNA-binding</keyword>
<organism evidence="19 20">
    <name type="scientific">Methanomethylophilus alvi (strain Mx1201)</name>
    <dbReference type="NCBI Taxonomy" id="1236689"/>
    <lineage>
        <taxon>Archaea</taxon>
        <taxon>Methanobacteriati</taxon>
        <taxon>Thermoplasmatota</taxon>
        <taxon>Thermoplasmata</taxon>
        <taxon>Methanomassiliicoccales</taxon>
        <taxon>Methanomethylophilaceae</taxon>
        <taxon>Methanomethylophilus</taxon>
    </lineage>
</organism>
<evidence type="ECO:0000256" key="11">
    <source>
        <dbReference type="ARBA" id="ARBA00023204"/>
    </source>
</evidence>
<dbReference type="PANTHER" id="PTHR22993:SF9">
    <property type="entry name" value="FORMAMIDOPYRIMIDINE-DNA GLYCOSYLASE"/>
    <property type="match status" value="1"/>
</dbReference>
<dbReference type="InterPro" id="IPR015886">
    <property type="entry name" value="H2TH_FPG"/>
</dbReference>
<dbReference type="SUPFAM" id="SSF57716">
    <property type="entry name" value="Glucocorticoid receptor-like (DNA-binding domain)"/>
    <property type="match status" value="1"/>
</dbReference>
<dbReference type="Pfam" id="PF06831">
    <property type="entry name" value="H2TH"/>
    <property type="match status" value="1"/>
</dbReference>
<dbReference type="PROSITE" id="PS51066">
    <property type="entry name" value="ZF_FPG_2"/>
    <property type="match status" value="1"/>
</dbReference>
<keyword evidence="13" id="KW-0511">Multifunctional enzyme</keyword>
<protein>
    <submittedName>
        <fullName evidence="19">Formamidopyrimidine-DNA glycosylase</fullName>
        <ecNumber evidence="19">3.2.2.23</ecNumber>
    </submittedName>
</protein>
<evidence type="ECO:0000256" key="2">
    <source>
        <dbReference type="ARBA" id="ARBA00001947"/>
    </source>
</evidence>
<dbReference type="KEGG" id="max:MMALV_12590"/>
<dbReference type="GO" id="GO:0034039">
    <property type="term" value="F:8-oxo-7,8-dihydroguanine DNA N-glycosylase activity"/>
    <property type="evidence" value="ECO:0007669"/>
    <property type="project" value="TreeGrafter"/>
</dbReference>
<evidence type="ECO:0000256" key="7">
    <source>
        <dbReference type="ARBA" id="ARBA00022771"/>
    </source>
</evidence>
<gene>
    <name evidence="19" type="ORF">MMALV_12590</name>
</gene>
<sequence length="281" mass="31481">MTGFRIIMPELPEIETVRRVVGPQVEGRTFVSVRAADNRILANTDPPGLSERLTGRTVVSVGRRGKALLLYDDLRGHTVIRFGMTGQLYVCPPDTAEERHTHEVFLLDDGMELRYVDPRRFGHIWHFRRDEEDTSGIRGLGLEPDDPGLDAGYLKDRLGSRGITVKEGLLDQTVVAGIGNIWSDEMLFKAGICPLTPCRDLTDGQFEDLAHVIPDIISFAIGKNAVSREEYLEGRGRRYYDVGYLRAYGHEGDPCPRCGKTFVRDTVGGRSTCWCPGCQRR</sequence>